<feature type="region of interest" description="Disordered" evidence="3">
    <location>
        <begin position="22"/>
        <end position="45"/>
    </location>
</feature>
<dbReference type="RefSeq" id="WP_248355378.1">
    <property type="nucleotide sequence ID" value="NZ_AP025591.1"/>
</dbReference>
<dbReference type="Proteomes" id="UP001162891">
    <property type="component" value="Chromosome"/>
</dbReference>
<dbReference type="InterPro" id="IPR006143">
    <property type="entry name" value="RND_pump_MFP"/>
</dbReference>
<dbReference type="Gene3D" id="1.10.287.470">
    <property type="entry name" value="Helix hairpin bin"/>
    <property type="match status" value="1"/>
</dbReference>
<evidence type="ECO:0000256" key="1">
    <source>
        <dbReference type="ARBA" id="ARBA00009477"/>
    </source>
</evidence>
<feature type="chain" id="PRO_5046411256" description="CusB-like beta-barrel domain-containing protein" evidence="4">
    <location>
        <begin position="23"/>
        <end position="372"/>
    </location>
</feature>
<reference evidence="7" key="1">
    <citation type="journal article" date="2022" name="Int. J. Syst. Evol. Microbiol.">
        <title>Anaeromyxobacter oryzae sp. nov., Anaeromyxobacter diazotrophicus sp. nov. and Anaeromyxobacter paludicola sp. nov., isolated from paddy soils.</title>
        <authorList>
            <person name="Itoh H."/>
            <person name="Xu Z."/>
            <person name="Mise K."/>
            <person name="Masuda Y."/>
            <person name="Ushijima N."/>
            <person name="Hayakawa C."/>
            <person name="Shiratori Y."/>
            <person name="Senoo K."/>
        </authorList>
    </citation>
    <scope>NUCLEOTIDE SEQUENCE [LARGE SCALE GENOMIC DNA]</scope>
    <source>
        <strain evidence="7">Red232</strain>
    </source>
</reference>
<dbReference type="Gene3D" id="2.40.50.100">
    <property type="match status" value="1"/>
</dbReference>
<gene>
    <name evidence="6" type="ORF">AMOR_50790</name>
</gene>
<protein>
    <recommendedName>
        <fullName evidence="5">CusB-like beta-barrel domain-containing protein</fullName>
    </recommendedName>
</protein>
<dbReference type="PANTHER" id="PTHR30469:SF15">
    <property type="entry name" value="HLYD FAMILY OF SECRETION PROTEINS"/>
    <property type="match status" value="1"/>
</dbReference>
<name>A0ABM7X2S4_9BACT</name>
<feature type="coiled-coil region" evidence="2">
    <location>
        <begin position="111"/>
        <end position="176"/>
    </location>
</feature>
<feature type="signal peptide" evidence="4">
    <location>
        <begin position="1"/>
        <end position="22"/>
    </location>
</feature>
<dbReference type="PANTHER" id="PTHR30469">
    <property type="entry name" value="MULTIDRUG RESISTANCE PROTEIN MDTA"/>
    <property type="match status" value="1"/>
</dbReference>
<dbReference type="PROSITE" id="PS51257">
    <property type="entry name" value="PROKAR_LIPOPROTEIN"/>
    <property type="match status" value="1"/>
</dbReference>
<keyword evidence="2" id="KW-0175">Coiled coil</keyword>
<keyword evidence="7" id="KW-1185">Reference proteome</keyword>
<evidence type="ECO:0000256" key="3">
    <source>
        <dbReference type="SAM" id="MobiDB-lite"/>
    </source>
</evidence>
<sequence length="372" mass="37932">MPRLHLAALALLLAACQRGGSATPPAASAPAPGAAAKTSGPAPAPARLALPERVRFAPKVTATGTLRARQASPLAFSVAGTLLRVAVKRGQEVREGALLAALDDGAASAARRQAEAAVAAAKAQLALADDAHSRVARLRQEDGASEAQAFQARAQRDLAAAQLAAAEAQLEQARVNLAHHALVAPFPGVVTKVPDGIGIAVAAGLPVVTLVTTRELVLETSLTQEEAVELRPGARAIVAVPVTGARGDATVSVVVPAVDASTNRVPVELSVPNPAGRFLANAFARAELPRGAERDTWRVPSAALVQRAGGYAVWVAGRDGKARGLPVRLLGEDGDAALVAPDDGKPWPPDLRVVENPPLGIAEGTPLAEVRG</sequence>
<comment type="similarity">
    <text evidence="1">Belongs to the membrane fusion protein (MFP) (TC 8.A.1) family.</text>
</comment>
<dbReference type="SUPFAM" id="SSF111369">
    <property type="entry name" value="HlyD-like secretion proteins"/>
    <property type="match status" value="1"/>
</dbReference>
<evidence type="ECO:0000256" key="2">
    <source>
        <dbReference type="SAM" id="Coils"/>
    </source>
</evidence>
<dbReference type="NCBIfam" id="TIGR01730">
    <property type="entry name" value="RND_mfp"/>
    <property type="match status" value="1"/>
</dbReference>
<evidence type="ECO:0000313" key="6">
    <source>
        <dbReference type="EMBL" id="BDG06083.1"/>
    </source>
</evidence>
<proteinExistence type="inferred from homology"/>
<evidence type="ECO:0000256" key="4">
    <source>
        <dbReference type="SAM" id="SignalP"/>
    </source>
</evidence>
<evidence type="ECO:0000259" key="5">
    <source>
        <dbReference type="Pfam" id="PF25954"/>
    </source>
</evidence>
<dbReference type="InterPro" id="IPR058792">
    <property type="entry name" value="Beta-barrel_RND_2"/>
</dbReference>
<accession>A0ABM7X2S4</accession>
<dbReference type="Gene3D" id="2.40.30.170">
    <property type="match status" value="1"/>
</dbReference>
<dbReference type="Pfam" id="PF25954">
    <property type="entry name" value="Beta-barrel_RND_2"/>
    <property type="match status" value="1"/>
</dbReference>
<organism evidence="6 7">
    <name type="scientific">Anaeromyxobacter oryzae</name>
    <dbReference type="NCBI Taxonomy" id="2918170"/>
    <lineage>
        <taxon>Bacteria</taxon>
        <taxon>Pseudomonadati</taxon>
        <taxon>Myxococcota</taxon>
        <taxon>Myxococcia</taxon>
        <taxon>Myxococcales</taxon>
        <taxon>Cystobacterineae</taxon>
        <taxon>Anaeromyxobacteraceae</taxon>
        <taxon>Anaeromyxobacter</taxon>
    </lineage>
</organism>
<evidence type="ECO:0000313" key="7">
    <source>
        <dbReference type="Proteomes" id="UP001162891"/>
    </source>
</evidence>
<feature type="domain" description="CusB-like beta-barrel" evidence="5">
    <location>
        <begin position="219"/>
        <end position="288"/>
    </location>
</feature>
<dbReference type="EMBL" id="AP025591">
    <property type="protein sequence ID" value="BDG06083.1"/>
    <property type="molecule type" value="Genomic_DNA"/>
</dbReference>
<keyword evidence="4" id="KW-0732">Signal</keyword>